<dbReference type="Gene3D" id="1.10.287.130">
    <property type="match status" value="1"/>
</dbReference>
<proteinExistence type="predicted"/>
<sequence>MKRLFSYSKSVDFKFYLIIFIASFMFLAYGIRFYNDTKNGFIELSNEGKANITKNLVGNFNAWINERSNMLVNVSKIIEGVGAVNNNDKLDKILKTFYQNSNDFHIVQFLKDDGTMHVNGDGSTKKRISERLSLIWRIQTKDDNKTTLTYMPKHYQLLVPTLNICVPNHLDNDFIGVLCGVIKLEDIFTNIKNFNLPLNAYSIIITHSGEVLTPMKDEKLKVKIEQNLKERLLVDEEISGLSINSNFIALSEIPSLNWYIGVGANDTKGIKDLLGNAQKNAFALFVAFIFLSILANFLHNYMYKRLRDKNEEYEILLRHKAKMAETGELIAGINHQFIQPINSLKLMISTLLVLKKEKSLSDDELEEMLQNGKDSVKLLGDTVEIFRNFYKTSENIEDFEITQSINNLLMLMHTELSRANVKASVKTDKKVYLIQKQNIIQQILLILIHNAKDALVEKHKNDIEKRKIDILISSDDTKCHIAVHDLGNGISDEMKNKIFSTPQTTKKTGNGIGLYFGKKLANEKINGDIVLKSLLNPTIFELNFDIHLKA</sequence>
<evidence type="ECO:0000256" key="1">
    <source>
        <dbReference type="SAM" id="Phobius"/>
    </source>
</evidence>
<dbReference type="PROSITE" id="PS50109">
    <property type="entry name" value="HIS_KIN"/>
    <property type="match status" value="1"/>
</dbReference>
<gene>
    <name evidence="3" type="ORF">LMG8286_01807</name>
</gene>
<reference evidence="3 4" key="1">
    <citation type="submission" date="2020-11" db="EMBL/GenBank/DDBJ databases">
        <authorList>
            <person name="Peeters C."/>
        </authorList>
    </citation>
    <scope>NUCLEOTIDE SEQUENCE [LARGE SCALE GENOMIC DNA]</scope>
    <source>
        <strain evidence="3 4">LMG 8286</strain>
    </source>
</reference>
<comment type="caution">
    <text evidence="3">The sequence shown here is derived from an EMBL/GenBank/DDBJ whole genome shotgun (WGS) entry which is preliminary data.</text>
</comment>
<dbReference type="Proteomes" id="UP000789359">
    <property type="component" value="Unassembled WGS sequence"/>
</dbReference>
<dbReference type="PANTHER" id="PTHR43065:SF42">
    <property type="entry name" value="TWO-COMPONENT SENSOR PPRA"/>
    <property type="match status" value="1"/>
</dbReference>
<feature type="transmembrane region" description="Helical" evidence="1">
    <location>
        <begin position="12"/>
        <end position="31"/>
    </location>
</feature>
<dbReference type="SUPFAM" id="SSF55874">
    <property type="entry name" value="ATPase domain of HSP90 chaperone/DNA topoisomerase II/histidine kinase"/>
    <property type="match status" value="1"/>
</dbReference>
<keyword evidence="4" id="KW-1185">Reference proteome</keyword>
<dbReference type="PANTHER" id="PTHR43065">
    <property type="entry name" value="SENSOR HISTIDINE KINASE"/>
    <property type="match status" value="1"/>
</dbReference>
<accession>A0ABN7KAF3</accession>
<evidence type="ECO:0000313" key="3">
    <source>
        <dbReference type="EMBL" id="CAD7289426.1"/>
    </source>
</evidence>
<keyword evidence="1" id="KW-1133">Transmembrane helix</keyword>
<dbReference type="Pfam" id="PF02518">
    <property type="entry name" value="HATPase_c"/>
    <property type="match status" value="1"/>
</dbReference>
<protein>
    <recommendedName>
        <fullName evidence="2">Histidine kinase domain-containing protein</fullName>
    </recommendedName>
</protein>
<keyword evidence="1" id="KW-0812">Transmembrane</keyword>
<evidence type="ECO:0000259" key="2">
    <source>
        <dbReference type="PROSITE" id="PS50109"/>
    </source>
</evidence>
<dbReference type="EMBL" id="CAJHOE010000010">
    <property type="protein sequence ID" value="CAD7289426.1"/>
    <property type="molecule type" value="Genomic_DNA"/>
</dbReference>
<evidence type="ECO:0000313" key="4">
    <source>
        <dbReference type="Proteomes" id="UP000789359"/>
    </source>
</evidence>
<organism evidence="3 4">
    <name type="scientific">Campylobacter suis</name>
    <dbReference type="NCBI Taxonomy" id="2790657"/>
    <lineage>
        <taxon>Bacteria</taxon>
        <taxon>Pseudomonadati</taxon>
        <taxon>Campylobacterota</taxon>
        <taxon>Epsilonproteobacteria</taxon>
        <taxon>Campylobacterales</taxon>
        <taxon>Campylobacteraceae</taxon>
        <taxon>Campylobacter</taxon>
    </lineage>
</organism>
<dbReference type="InterPro" id="IPR005467">
    <property type="entry name" value="His_kinase_dom"/>
</dbReference>
<dbReference type="InterPro" id="IPR003594">
    <property type="entry name" value="HATPase_dom"/>
</dbReference>
<dbReference type="Gene3D" id="3.30.450.20">
    <property type="entry name" value="PAS domain"/>
    <property type="match status" value="2"/>
</dbReference>
<feature type="transmembrane region" description="Helical" evidence="1">
    <location>
        <begin position="281"/>
        <end position="299"/>
    </location>
</feature>
<dbReference type="SMART" id="SM00387">
    <property type="entry name" value="HATPase_c"/>
    <property type="match status" value="1"/>
</dbReference>
<keyword evidence="1" id="KW-0472">Membrane</keyword>
<dbReference type="InterPro" id="IPR036890">
    <property type="entry name" value="HATPase_C_sf"/>
</dbReference>
<dbReference type="Gene3D" id="3.30.565.10">
    <property type="entry name" value="Histidine kinase-like ATPase, C-terminal domain"/>
    <property type="match status" value="1"/>
</dbReference>
<name>A0ABN7KAF3_9BACT</name>
<feature type="domain" description="Histidine kinase" evidence="2">
    <location>
        <begin position="332"/>
        <end position="548"/>
    </location>
</feature>